<protein>
    <submittedName>
        <fullName evidence="6">FAD-dependent oxidoreductase</fullName>
    </submittedName>
</protein>
<evidence type="ECO:0000256" key="4">
    <source>
        <dbReference type="ARBA" id="ARBA00023002"/>
    </source>
</evidence>
<accession>A0ABZ1IE74</accession>
<sequence length="448" mass="47133">MTGRDALHTDVLVIGAGPSGLAAAQTAAAGGASVTIVEATGEIGGNAAFSTGYLAFADTSEQRRLGIVDSPEAYLADLRAEVEHRRELFDPAFDTAVAERFTRESGAGFEYLRDLGFRFDRIVSRPLQHSVDRTVVLSDPTQFRSVFAEHLERLGAGVLVRRRARELVRTGGTVTGALIEGPGGTTTEIRAGRGVIVTTGGYQASSELRARHRPDADPDSPYPGLDTNLGDGHRMLEEAGAELVNMHMVPEVVLIASRLIEECVALTEDGVRFHDETGPEALRLLALRRLPGSIGYYLCDARTAEGKAQLLADVPAAKKTFDSLAGVARAIDADPAVLAETVRRWNKTVESGVPADPEFGRVVFPQPRTGITTPPYTVVPMVVGTNISAGGSRVSPDMEVLDSDARPITGLYAAGDCSAGISAAIGIGGLHLAAGITLGRVAGRSVSA</sequence>
<name>A0ABZ1IE74_9PSEU</name>
<keyword evidence="4" id="KW-0560">Oxidoreductase</keyword>
<evidence type="ECO:0000256" key="2">
    <source>
        <dbReference type="ARBA" id="ARBA00022630"/>
    </source>
</evidence>
<dbReference type="SUPFAM" id="SSF56425">
    <property type="entry name" value="Succinate dehydrogenase/fumarate reductase flavoprotein, catalytic domain"/>
    <property type="match status" value="1"/>
</dbReference>
<keyword evidence="7" id="KW-1185">Reference proteome</keyword>
<dbReference type="InterPro" id="IPR027477">
    <property type="entry name" value="Succ_DH/fumarate_Rdtase_cat_sf"/>
</dbReference>
<dbReference type="Pfam" id="PF00890">
    <property type="entry name" value="FAD_binding_2"/>
    <property type="match status" value="1"/>
</dbReference>
<comment type="cofactor">
    <cofactor evidence="1">
        <name>FAD</name>
        <dbReference type="ChEBI" id="CHEBI:57692"/>
    </cofactor>
</comment>
<dbReference type="InterPro" id="IPR003953">
    <property type="entry name" value="FAD-dep_OxRdtase_2_FAD-bd"/>
</dbReference>
<dbReference type="EMBL" id="CP142149">
    <property type="protein sequence ID" value="WSE32222.1"/>
    <property type="molecule type" value="Genomic_DNA"/>
</dbReference>
<dbReference type="RefSeq" id="WP_326835030.1">
    <property type="nucleotide sequence ID" value="NZ_CP142149.1"/>
</dbReference>
<organism evidence="6 7">
    <name type="scientific">Amycolatopsis rhabdoformis</name>
    <dbReference type="NCBI Taxonomy" id="1448059"/>
    <lineage>
        <taxon>Bacteria</taxon>
        <taxon>Bacillati</taxon>
        <taxon>Actinomycetota</taxon>
        <taxon>Actinomycetes</taxon>
        <taxon>Pseudonocardiales</taxon>
        <taxon>Pseudonocardiaceae</taxon>
        <taxon>Amycolatopsis</taxon>
    </lineage>
</organism>
<keyword evidence="2" id="KW-0285">Flavoprotein</keyword>
<evidence type="ECO:0000256" key="3">
    <source>
        <dbReference type="ARBA" id="ARBA00022827"/>
    </source>
</evidence>
<evidence type="ECO:0000313" key="6">
    <source>
        <dbReference type="EMBL" id="WSE32222.1"/>
    </source>
</evidence>
<evidence type="ECO:0000259" key="5">
    <source>
        <dbReference type="Pfam" id="PF00890"/>
    </source>
</evidence>
<dbReference type="PANTHER" id="PTHR43400:SF10">
    <property type="entry name" value="3-OXOSTEROID 1-DEHYDROGENASE"/>
    <property type="match status" value="1"/>
</dbReference>
<evidence type="ECO:0000313" key="7">
    <source>
        <dbReference type="Proteomes" id="UP001330812"/>
    </source>
</evidence>
<dbReference type="InterPro" id="IPR050315">
    <property type="entry name" value="FAD-oxidoreductase_2"/>
</dbReference>
<gene>
    <name evidence="6" type="ORF">VSH64_08885</name>
</gene>
<dbReference type="Gene3D" id="3.50.50.60">
    <property type="entry name" value="FAD/NAD(P)-binding domain"/>
    <property type="match status" value="1"/>
</dbReference>
<evidence type="ECO:0000256" key="1">
    <source>
        <dbReference type="ARBA" id="ARBA00001974"/>
    </source>
</evidence>
<dbReference type="Proteomes" id="UP001330812">
    <property type="component" value="Chromosome"/>
</dbReference>
<reference evidence="6 7" key="1">
    <citation type="journal article" date="2015" name="Int. J. Syst. Evol. Microbiol.">
        <title>Amycolatopsis rhabdoformis sp. nov., an actinomycete isolated from a tropical forest soil.</title>
        <authorList>
            <person name="Souza W.R."/>
            <person name="Silva R.E."/>
            <person name="Goodfellow M."/>
            <person name="Busarakam K."/>
            <person name="Figueiro F.S."/>
            <person name="Ferreira D."/>
            <person name="Rodrigues-Filho E."/>
            <person name="Moraes L.A.B."/>
            <person name="Zucchi T.D."/>
        </authorList>
    </citation>
    <scope>NUCLEOTIDE SEQUENCE [LARGE SCALE GENOMIC DNA]</scope>
    <source>
        <strain evidence="6 7">NCIMB 14900</strain>
    </source>
</reference>
<proteinExistence type="predicted"/>
<dbReference type="PRINTS" id="PR00368">
    <property type="entry name" value="FADPNR"/>
</dbReference>
<dbReference type="Gene3D" id="3.90.700.10">
    <property type="entry name" value="Succinate dehydrogenase/fumarate reductase flavoprotein, catalytic domain"/>
    <property type="match status" value="1"/>
</dbReference>
<dbReference type="InterPro" id="IPR036188">
    <property type="entry name" value="FAD/NAD-bd_sf"/>
</dbReference>
<dbReference type="PRINTS" id="PR00411">
    <property type="entry name" value="PNDRDTASEI"/>
</dbReference>
<dbReference type="SUPFAM" id="SSF51905">
    <property type="entry name" value="FAD/NAD(P)-binding domain"/>
    <property type="match status" value="1"/>
</dbReference>
<dbReference type="PANTHER" id="PTHR43400">
    <property type="entry name" value="FUMARATE REDUCTASE"/>
    <property type="match status" value="1"/>
</dbReference>
<feature type="domain" description="FAD-dependent oxidoreductase 2 FAD-binding" evidence="5">
    <location>
        <begin position="10"/>
        <end position="421"/>
    </location>
</feature>
<keyword evidence="3" id="KW-0274">FAD</keyword>